<dbReference type="EMBL" id="JAAIWM010000003">
    <property type="protein sequence ID" value="NEY72373.1"/>
    <property type="molecule type" value="Genomic_DNA"/>
</dbReference>
<evidence type="ECO:0000313" key="2">
    <source>
        <dbReference type="Proteomes" id="UP000481043"/>
    </source>
</evidence>
<comment type="caution">
    <text evidence="1">The sequence shown here is derived from an EMBL/GenBank/DDBJ whole genome shotgun (WGS) entry which is preliminary data.</text>
</comment>
<protein>
    <submittedName>
        <fullName evidence="1">Uncharacterized protein</fullName>
    </submittedName>
</protein>
<sequence length="157" mass="18319">MKKGLYSLLAFIPLLIGGYFLFQSASANSEAMLTYLKDTHEYTIIFTDLLEQEASMMENGTEEEFFVFTKETLIPKLEEMQADSKAYGEGIEKKQLKDIHEIDVKAVEKYIEGQYAWLEGNYEEADAFFEEYDQLTGEYEEKLDKLAKKWAVEIEWE</sequence>
<name>A0A6M0Q7Y1_9BACI</name>
<keyword evidence="2" id="KW-1185">Reference proteome</keyword>
<dbReference type="RefSeq" id="WP_163179819.1">
    <property type="nucleotide sequence ID" value="NZ_JAAIWM010000003.1"/>
</dbReference>
<dbReference type="AlphaFoldDB" id="A0A6M0Q7Y1"/>
<gene>
    <name evidence="1" type="ORF">G4D63_11610</name>
</gene>
<dbReference type="Proteomes" id="UP000481043">
    <property type="component" value="Unassembled WGS sequence"/>
</dbReference>
<proteinExistence type="predicted"/>
<evidence type="ECO:0000313" key="1">
    <source>
        <dbReference type="EMBL" id="NEY72373.1"/>
    </source>
</evidence>
<reference evidence="1 2" key="1">
    <citation type="submission" date="2020-02" db="EMBL/GenBank/DDBJ databases">
        <title>Bacillus aquiflavi sp. nov., isolated from yellow water of strong flavor Chinese baijiu in Yibin region of China.</title>
        <authorList>
            <person name="Xie J."/>
        </authorList>
    </citation>
    <scope>NUCLEOTIDE SEQUENCE [LARGE SCALE GENOMIC DNA]</scope>
    <source>
        <strain evidence="1 2">SA4</strain>
    </source>
</reference>
<organism evidence="1 2">
    <name type="scientific">Bacillus mesophilus</name>
    <dbReference type="NCBI Taxonomy" id="1808955"/>
    <lineage>
        <taxon>Bacteria</taxon>
        <taxon>Bacillati</taxon>
        <taxon>Bacillota</taxon>
        <taxon>Bacilli</taxon>
        <taxon>Bacillales</taxon>
        <taxon>Bacillaceae</taxon>
        <taxon>Bacillus</taxon>
    </lineage>
</organism>
<accession>A0A6M0Q7Y1</accession>